<reference evidence="2" key="2">
    <citation type="submission" date="2025-08" db="UniProtKB">
        <authorList>
            <consortium name="Ensembl"/>
        </authorList>
    </citation>
    <scope>IDENTIFICATION</scope>
</reference>
<evidence type="ECO:0000313" key="2">
    <source>
        <dbReference type="Ensembl" id="ENSPMRP00000004388.1"/>
    </source>
</evidence>
<accession>A0A670HXH1</accession>
<reference evidence="2 3" key="1">
    <citation type="journal article" date="2019" name="Proc. Natl. Acad. Sci. U.S.A.">
        <title>Regulatory changes in pterin and carotenoid genes underlie balanced color polymorphisms in the wall lizard.</title>
        <authorList>
            <person name="Andrade P."/>
            <person name="Pinho C."/>
            <person name="Perez I de Lanuza G."/>
            <person name="Afonso S."/>
            <person name="Brejcha J."/>
            <person name="Rubin C.J."/>
            <person name="Wallerman O."/>
            <person name="Pereira P."/>
            <person name="Sabatino S.J."/>
            <person name="Bellati A."/>
            <person name="Pellitteri-Rosa D."/>
            <person name="Bosakova Z."/>
            <person name="Bunikis I."/>
            <person name="Carretero M.A."/>
            <person name="Feiner N."/>
            <person name="Marsik P."/>
            <person name="Pauperio F."/>
            <person name="Salvi D."/>
            <person name="Soler L."/>
            <person name="While G.M."/>
            <person name="Uller T."/>
            <person name="Font E."/>
            <person name="Andersson L."/>
            <person name="Carneiro M."/>
        </authorList>
    </citation>
    <scope>NUCLEOTIDE SEQUENCE</scope>
</reference>
<reference evidence="2" key="3">
    <citation type="submission" date="2025-09" db="UniProtKB">
        <authorList>
            <consortium name="Ensembl"/>
        </authorList>
    </citation>
    <scope>IDENTIFICATION</scope>
</reference>
<dbReference type="AlphaFoldDB" id="A0A670HXH1"/>
<proteinExistence type="predicted"/>
<keyword evidence="3" id="KW-1185">Reference proteome</keyword>
<dbReference type="Ensembl" id="ENSPMRT00000004683.1">
    <property type="protein sequence ID" value="ENSPMRP00000004388.1"/>
    <property type="gene ID" value="ENSPMRG00000003000.1"/>
</dbReference>
<name>A0A670HXH1_PODMU</name>
<evidence type="ECO:0000313" key="3">
    <source>
        <dbReference type="Proteomes" id="UP000472272"/>
    </source>
</evidence>
<sequence length="55" mass="6303">MTSRAPGTTFSRKNYRLSTEPEKSKVAGRNTVVDDWEKRRLFLQILIHLVGKGLT</sequence>
<dbReference type="Proteomes" id="UP000472272">
    <property type="component" value="Chromosome 2"/>
</dbReference>
<organism evidence="2 3">
    <name type="scientific">Podarcis muralis</name>
    <name type="common">Wall lizard</name>
    <name type="synonym">Lacerta muralis</name>
    <dbReference type="NCBI Taxonomy" id="64176"/>
    <lineage>
        <taxon>Eukaryota</taxon>
        <taxon>Metazoa</taxon>
        <taxon>Chordata</taxon>
        <taxon>Craniata</taxon>
        <taxon>Vertebrata</taxon>
        <taxon>Euteleostomi</taxon>
        <taxon>Lepidosauria</taxon>
        <taxon>Squamata</taxon>
        <taxon>Bifurcata</taxon>
        <taxon>Unidentata</taxon>
        <taxon>Episquamata</taxon>
        <taxon>Laterata</taxon>
        <taxon>Lacertibaenia</taxon>
        <taxon>Lacertidae</taxon>
        <taxon>Podarcis</taxon>
    </lineage>
</organism>
<evidence type="ECO:0000256" key="1">
    <source>
        <dbReference type="SAM" id="MobiDB-lite"/>
    </source>
</evidence>
<feature type="compositionally biased region" description="Polar residues" evidence="1">
    <location>
        <begin position="1"/>
        <end position="12"/>
    </location>
</feature>
<feature type="region of interest" description="Disordered" evidence="1">
    <location>
        <begin position="1"/>
        <end position="24"/>
    </location>
</feature>
<protein>
    <submittedName>
        <fullName evidence="2">Uncharacterized protein</fullName>
    </submittedName>
</protein>